<dbReference type="RefSeq" id="WP_125671905.1">
    <property type="nucleotide sequence ID" value="NZ_RCOS01000115.1"/>
</dbReference>
<dbReference type="CDD" id="cd05234">
    <property type="entry name" value="UDP_G4E_2_SDR_e"/>
    <property type="match status" value="1"/>
</dbReference>
<feature type="domain" description="NAD-dependent epimerase/dehydratase" evidence="2">
    <location>
        <begin position="4"/>
        <end position="232"/>
    </location>
</feature>
<name>A0A3R9PDJ3_9CREN</name>
<sequence length="307" mass="34608">MRAVVTGGAGFIGSHLVDRLMSEGNEVVVVDNLSSGSMDNIKWIGSKGFRFLKRDLKDPEWAKGIKADVIFHYAANPEVRVSTVNPRVHFDENLVTTFNVLEACRNLDIPFIVFASTSTVYGDARVPTPEDHKLNPISVYGAVKLSCETIIGTYSRLYGIRALILRYANVVGPRMRHGVIVDFMRKLRENERKLEILGDGSQRKSYVYVDDAVEATLVAFRNMDKFNVYNIGSEDWISVKEIADIVVEEMGLRNVEYVYRPFEDGRGWPGDVKMMLLDISRIKNIGWKPKLSSREAVRTAVRSLLNG</sequence>
<gene>
    <name evidence="3" type="ORF">D6D85_10395</name>
</gene>
<evidence type="ECO:0000259" key="2">
    <source>
        <dbReference type="Pfam" id="PF01370"/>
    </source>
</evidence>
<protein>
    <submittedName>
        <fullName evidence="3">NAD-dependent epimerase/dehydratase family protein</fullName>
    </submittedName>
</protein>
<dbReference type="Pfam" id="PF01370">
    <property type="entry name" value="Epimerase"/>
    <property type="match status" value="1"/>
</dbReference>
<dbReference type="PANTHER" id="PTHR43000">
    <property type="entry name" value="DTDP-D-GLUCOSE 4,6-DEHYDRATASE-RELATED"/>
    <property type="match status" value="1"/>
</dbReference>
<organism evidence="3 4">
    <name type="scientific">Candidatus Methanodesulfokora washburnensis</name>
    <dbReference type="NCBI Taxonomy" id="2478471"/>
    <lineage>
        <taxon>Archaea</taxon>
        <taxon>Thermoproteota</taxon>
        <taxon>Candidatus Korarchaeia</taxon>
        <taxon>Candidatus Korarchaeia incertae sedis</taxon>
        <taxon>Candidatus Methanodesulfokora</taxon>
    </lineage>
</organism>
<dbReference type="InterPro" id="IPR036291">
    <property type="entry name" value="NAD(P)-bd_dom_sf"/>
</dbReference>
<proteinExistence type="inferred from homology"/>
<dbReference type="InterPro" id="IPR001509">
    <property type="entry name" value="Epimerase_deHydtase"/>
</dbReference>
<dbReference type="Proteomes" id="UP000277582">
    <property type="component" value="Unassembled WGS sequence"/>
</dbReference>
<dbReference type="Gene3D" id="3.90.25.10">
    <property type="entry name" value="UDP-galactose 4-epimerase, domain 1"/>
    <property type="match status" value="1"/>
</dbReference>
<evidence type="ECO:0000313" key="4">
    <source>
        <dbReference type="Proteomes" id="UP000277582"/>
    </source>
</evidence>
<dbReference type="SUPFAM" id="SSF51735">
    <property type="entry name" value="NAD(P)-binding Rossmann-fold domains"/>
    <property type="match status" value="1"/>
</dbReference>
<evidence type="ECO:0000313" key="3">
    <source>
        <dbReference type="EMBL" id="RSN73457.1"/>
    </source>
</evidence>
<dbReference type="AlphaFoldDB" id="A0A3R9PDJ3"/>
<dbReference type="Gene3D" id="3.40.50.720">
    <property type="entry name" value="NAD(P)-binding Rossmann-like Domain"/>
    <property type="match status" value="1"/>
</dbReference>
<evidence type="ECO:0000256" key="1">
    <source>
        <dbReference type="ARBA" id="ARBA00007637"/>
    </source>
</evidence>
<comment type="caution">
    <text evidence="3">The sequence shown here is derived from an EMBL/GenBank/DDBJ whole genome shotgun (WGS) entry which is preliminary data.</text>
</comment>
<dbReference type="EMBL" id="RCOS01000115">
    <property type="protein sequence ID" value="RSN73457.1"/>
    <property type="molecule type" value="Genomic_DNA"/>
</dbReference>
<dbReference type="OrthoDB" id="4907at2157"/>
<reference evidence="3 4" key="1">
    <citation type="submission" date="2018-10" db="EMBL/GenBank/DDBJ databases">
        <title>Co-occurring genomic capacity for anaerobic methane metabolism and dissimilatory sulfite reduction discovered in the Korarchaeota.</title>
        <authorList>
            <person name="Mckay L.J."/>
            <person name="Dlakic M."/>
            <person name="Fields M.W."/>
            <person name="Delmont T.O."/>
            <person name="Eren A.M."/>
            <person name="Jay Z.J."/>
            <person name="Klingelsmith K.B."/>
            <person name="Rusch D.B."/>
            <person name="Inskeep W.P."/>
        </authorList>
    </citation>
    <scope>NUCLEOTIDE SEQUENCE [LARGE SCALE GENOMIC DNA]</scope>
    <source>
        <strain evidence="3 4">MDKW</strain>
    </source>
</reference>
<accession>A0A3R9PDJ3</accession>
<keyword evidence="4" id="KW-1185">Reference proteome</keyword>
<comment type="similarity">
    <text evidence="1">Belongs to the NAD(P)-dependent epimerase/dehydratase family.</text>
</comment>